<dbReference type="SUPFAM" id="SSF46894">
    <property type="entry name" value="C-terminal effector domain of the bipartite response regulators"/>
    <property type="match status" value="1"/>
</dbReference>
<protein>
    <submittedName>
        <fullName evidence="7">AfsR/SARP family transcriptional regulator</fullName>
    </submittedName>
</protein>
<evidence type="ECO:0000256" key="5">
    <source>
        <dbReference type="PROSITE-ProRule" id="PRU01091"/>
    </source>
</evidence>
<comment type="caution">
    <text evidence="7">The sequence shown here is derived from an EMBL/GenBank/DDBJ whole genome shotgun (WGS) entry which is preliminary data.</text>
</comment>
<keyword evidence="4" id="KW-0804">Transcription</keyword>
<evidence type="ECO:0000313" key="8">
    <source>
        <dbReference type="Proteomes" id="UP001597419"/>
    </source>
</evidence>
<evidence type="ECO:0000256" key="2">
    <source>
        <dbReference type="ARBA" id="ARBA00023015"/>
    </source>
</evidence>
<keyword evidence="2" id="KW-0805">Transcription regulation</keyword>
<dbReference type="PANTHER" id="PTHR35807">
    <property type="entry name" value="TRANSCRIPTIONAL REGULATOR REDD-RELATED"/>
    <property type="match status" value="1"/>
</dbReference>
<feature type="domain" description="OmpR/PhoB-type" evidence="6">
    <location>
        <begin position="1"/>
        <end position="89"/>
    </location>
</feature>
<dbReference type="Pfam" id="PF03704">
    <property type="entry name" value="BTAD"/>
    <property type="match status" value="1"/>
</dbReference>
<dbReference type="PROSITE" id="PS51755">
    <property type="entry name" value="OMPR_PHOB"/>
    <property type="match status" value="1"/>
</dbReference>
<dbReference type="SMART" id="SM01043">
    <property type="entry name" value="BTAD"/>
    <property type="match status" value="1"/>
</dbReference>
<dbReference type="InterPro" id="IPR036388">
    <property type="entry name" value="WH-like_DNA-bd_sf"/>
</dbReference>
<dbReference type="SUPFAM" id="SSF48452">
    <property type="entry name" value="TPR-like"/>
    <property type="match status" value="1"/>
</dbReference>
<comment type="similarity">
    <text evidence="1">Belongs to the AfsR/DnrI/RedD regulatory family.</text>
</comment>
<dbReference type="Gene3D" id="1.10.10.10">
    <property type="entry name" value="Winged helix-like DNA-binding domain superfamily/Winged helix DNA-binding domain"/>
    <property type="match status" value="1"/>
</dbReference>
<proteinExistence type="inferred from homology"/>
<dbReference type="EMBL" id="JBHUKU010000021">
    <property type="protein sequence ID" value="MFD2463553.1"/>
    <property type="molecule type" value="Genomic_DNA"/>
</dbReference>
<dbReference type="Gene3D" id="1.25.40.10">
    <property type="entry name" value="Tetratricopeptide repeat domain"/>
    <property type="match status" value="1"/>
</dbReference>
<gene>
    <name evidence="7" type="ORF">ACFSYJ_33410</name>
</gene>
<evidence type="ECO:0000313" key="7">
    <source>
        <dbReference type="EMBL" id="MFD2463553.1"/>
    </source>
</evidence>
<dbReference type="InterPro" id="IPR016032">
    <property type="entry name" value="Sig_transdc_resp-reg_C-effctor"/>
</dbReference>
<name>A0ABW5GS11_9PSEU</name>
<dbReference type="InterPro" id="IPR011990">
    <property type="entry name" value="TPR-like_helical_dom_sf"/>
</dbReference>
<accession>A0ABW5GS11</accession>
<dbReference type="InterPro" id="IPR005158">
    <property type="entry name" value="BTAD"/>
</dbReference>
<dbReference type="InterPro" id="IPR001867">
    <property type="entry name" value="OmpR/PhoB-type_DNA-bd"/>
</dbReference>
<evidence type="ECO:0000256" key="1">
    <source>
        <dbReference type="ARBA" id="ARBA00005820"/>
    </source>
</evidence>
<dbReference type="RefSeq" id="WP_345400529.1">
    <property type="nucleotide sequence ID" value="NZ_BAABHG010000011.1"/>
</dbReference>
<dbReference type="Proteomes" id="UP001597419">
    <property type="component" value="Unassembled WGS sequence"/>
</dbReference>
<evidence type="ECO:0000256" key="3">
    <source>
        <dbReference type="ARBA" id="ARBA00023125"/>
    </source>
</evidence>
<evidence type="ECO:0000259" key="6">
    <source>
        <dbReference type="PROSITE" id="PS51755"/>
    </source>
</evidence>
<keyword evidence="8" id="KW-1185">Reference proteome</keyword>
<organism evidence="7 8">
    <name type="scientific">Amycolatopsis samaneae</name>
    <dbReference type="NCBI Taxonomy" id="664691"/>
    <lineage>
        <taxon>Bacteria</taxon>
        <taxon>Bacillati</taxon>
        <taxon>Actinomycetota</taxon>
        <taxon>Actinomycetes</taxon>
        <taxon>Pseudonocardiales</taxon>
        <taxon>Pseudonocardiaceae</taxon>
        <taxon>Amycolatopsis</taxon>
    </lineage>
</organism>
<dbReference type="CDD" id="cd15831">
    <property type="entry name" value="BTAD"/>
    <property type="match status" value="1"/>
</dbReference>
<evidence type="ECO:0000256" key="4">
    <source>
        <dbReference type="ARBA" id="ARBA00023163"/>
    </source>
</evidence>
<reference evidence="8" key="1">
    <citation type="journal article" date="2019" name="Int. J. Syst. Evol. Microbiol.">
        <title>The Global Catalogue of Microorganisms (GCM) 10K type strain sequencing project: providing services to taxonomists for standard genome sequencing and annotation.</title>
        <authorList>
            <consortium name="The Broad Institute Genomics Platform"/>
            <consortium name="The Broad Institute Genome Sequencing Center for Infectious Disease"/>
            <person name="Wu L."/>
            <person name="Ma J."/>
        </authorList>
    </citation>
    <scope>NUCLEOTIDE SEQUENCE [LARGE SCALE GENOMIC DNA]</scope>
    <source>
        <strain evidence="8">CGMCC 4.7643</strain>
    </source>
</reference>
<keyword evidence="3 5" id="KW-0238">DNA-binding</keyword>
<dbReference type="PANTHER" id="PTHR35807:SF1">
    <property type="entry name" value="TRANSCRIPTIONAL REGULATOR REDD"/>
    <property type="match status" value="1"/>
</dbReference>
<feature type="DNA-binding region" description="OmpR/PhoB-type" evidence="5">
    <location>
        <begin position="1"/>
        <end position="89"/>
    </location>
</feature>
<dbReference type="InterPro" id="IPR051677">
    <property type="entry name" value="AfsR-DnrI-RedD_regulator"/>
</dbReference>
<sequence>MEFRLLGPLSVIDRGRVRTPTAPKVRQMLSLLLLRANHTVGLDAAVEELWGDHPPHSAVLTTRTYIYLLRKAFPDWAIETVPLGYVLHVDEAVLDFKRFDRLFAEAQSCHQDGQIERAARRVDQALAVWSGPALSNVPRGRVLDGLLTALEDKRIAALELHIRTQLLLGRHRELIAELRALVAEHPFNEWFHSQLIFALHLAGRRGEALRAYRDVCGLLSDELGLAPSADLQRAHQDVLTATVREPA</sequence>